<keyword evidence="3" id="KW-1185">Reference proteome</keyword>
<reference evidence="2 3" key="1">
    <citation type="journal article" date="2023" name="G3 (Bethesda)">
        <title>A chromosome-length genome assembly and annotation of blackberry (Rubus argutus, cv. 'Hillquist').</title>
        <authorList>
            <person name="Bruna T."/>
            <person name="Aryal R."/>
            <person name="Dudchenko O."/>
            <person name="Sargent D.J."/>
            <person name="Mead D."/>
            <person name="Buti M."/>
            <person name="Cavallini A."/>
            <person name="Hytonen T."/>
            <person name="Andres J."/>
            <person name="Pham M."/>
            <person name="Weisz D."/>
            <person name="Mascagni F."/>
            <person name="Usai G."/>
            <person name="Natali L."/>
            <person name="Bassil N."/>
            <person name="Fernandez G.E."/>
            <person name="Lomsadze A."/>
            <person name="Armour M."/>
            <person name="Olukolu B."/>
            <person name="Poorten T."/>
            <person name="Britton C."/>
            <person name="Davik J."/>
            <person name="Ashrafi H."/>
            <person name="Aiden E.L."/>
            <person name="Borodovsky M."/>
            <person name="Worthington M."/>
        </authorList>
    </citation>
    <scope>NUCLEOTIDE SEQUENCE [LARGE SCALE GENOMIC DNA]</scope>
    <source>
        <strain evidence="2">PI 553951</strain>
    </source>
</reference>
<organism evidence="2 3">
    <name type="scientific">Rubus argutus</name>
    <name type="common">Southern blackberry</name>
    <dbReference type="NCBI Taxonomy" id="59490"/>
    <lineage>
        <taxon>Eukaryota</taxon>
        <taxon>Viridiplantae</taxon>
        <taxon>Streptophyta</taxon>
        <taxon>Embryophyta</taxon>
        <taxon>Tracheophyta</taxon>
        <taxon>Spermatophyta</taxon>
        <taxon>Magnoliopsida</taxon>
        <taxon>eudicotyledons</taxon>
        <taxon>Gunneridae</taxon>
        <taxon>Pentapetalae</taxon>
        <taxon>rosids</taxon>
        <taxon>fabids</taxon>
        <taxon>Rosales</taxon>
        <taxon>Rosaceae</taxon>
        <taxon>Rosoideae</taxon>
        <taxon>Rosoideae incertae sedis</taxon>
        <taxon>Rubus</taxon>
    </lineage>
</organism>
<feature type="compositionally biased region" description="Polar residues" evidence="1">
    <location>
        <begin position="133"/>
        <end position="147"/>
    </location>
</feature>
<feature type="region of interest" description="Disordered" evidence="1">
    <location>
        <begin position="132"/>
        <end position="152"/>
    </location>
</feature>
<proteinExistence type="predicted"/>
<dbReference type="EMBL" id="JBEDUW010000002">
    <property type="protein sequence ID" value="KAK9942647.1"/>
    <property type="molecule type" value="Genomic_DNA"/>
</dbReference>
<name>A0AAW1Y4I2_RUBAR</name>
<comment type="caution">
    <text evidence="2">The sequence shown here is derived from an EMBL/GenBank/DDBJ whole genome shotgun (WGS) entry which is preliminary data.</text>
</comment>
<gene>
    <name evidence="2" type="ORF">M0R45_008301</name>
</gene>
<protein>
    <submittedName>
        <fullName evidence="2">Uncharacterized protein</fullName>
    </submittedName>
</protein>
<dbReference type="AlphaFoldDB" id="A0AAW1Y4I2"/>
<accession>A0AAW1Y4I2</accession>
<sequence>MSPAFGPLTFTASWSRLDPTGKSAFHIQSVRLTVITGSLGSRISDSGPFLAPKKGCMDNTRPTLEPGVSNAQDRPKMRIRMWTWVVCEPDVVVLVANCHVKGKKRIFGFLLLAEHTPSSKARLPLSAYPHRALTSTSRPPHQTSSSIRVDGPDEERINDLLEQAFLFHCIPQSAKLTCSLGSAGLIAGLAHSASSITTPNE</sequence>
<evidence type="ECO:0000313" key="2">
    <source>
        <dbReference type="EMBL" id="KAK9942647.1"/>
    </source>
</evidence>
<evidence type="ECO:0000313" key="3">
    <source>
        <dbReference type="Proteomes" id="UP001457282"/>
    </source>
</evidence>
<evidence type="ECO:0000256" key="1">
    <source>
        <dbReference type="SAM" id="MobiDB-lite"/>
    </source>
</evidence>
<dbReference type="Proteomes" id="UP001457282">
    <property type="component" value="Unassembled WGS sequence"/>
</dbReference>